<evidence type="ECO:0000313" key="1">
    <source>
        <dbReference type="EMBL" id="KKL93016.1"/>
    </source>
</evidence>
<dbReference type="AlphaFoldDB" id="A0A0F9GQZ5"/>
<dbReference type="EMBL" id="LAZR01019308">
    <property type="protein sequence ID" value="KKL93016.1"/>
    <property type="molecule type" value="Genomic_DNA"/>
</dbReference>
<organism evidence="1">
    <name type="scientific">marine sediment metagenome</name>
    <dbReference type="NCBI Taxonomy" id="412755"/>
    <lineage>
        <taxon>unclassified sequences</taxon>
        <taxon>metagenomes</taxon>
        <taxon>ecological metagenomes</taxon>
    </lineage>
</organism>
<protein>
    <submittedName>
        <fullName evidence="1">Uncharacterized protein</fullName>
    </submittedName>
</protein>
<gene>
    <name evidence="1" type="ORF">LCGC14_1878910</name>
</gene>
<reference evidence="1" key="1">
    <citation type="journal article" date="2015" name="Nature">
        <title>Complex archaea that bridge the gap between prokaryotes and eukaryotes.</title>
        <authorList>
            <person name="Spang A."/>
            <person name="Saw J.H."/>
            <person name="Jorgensen S.L."/>
            <person name="Zaremba-Niedzwiedzka K."/>
            <person name="Martijn J."/>
            <person name="Lind A.E."/>
            <person name="van Eijk R."/>
            <person name="Schleper C."/>
            <person name="Guy L."/>
            <person name="Ettema T.J."/>
        </authorList>
    </citation>
    <scope>NUCLEOTIDE SEQUENCE</scope>
</reference>
<name>A0A0F9GQZ5_9ZZZZ</name>
<comment type="caution">
    <text evidence="1">The sequence shown here is derived from an EMBL/GenBank/DDBJ whole genome shotgun (WGS) entry which is preliminary data.</text>
</comment>
<sequence length="106" mass="12243">MAIRIECDLGGFEKNWIEFRDSPWPFGDRRKMMEGQSDLISLGVILGYVEAWRMQNARGTSTTPFNSKTGIELLDTLDEILVNWIIGAWFEARTRREELSKKVSES</sequence>
<accession>A0A0F9GQZ5</accession>
<proteinExistence type="predicted"/>